<dbReference type="Proteomes" id="UP000271624">
    <property type="component" value="Unassembled WGS sequence"/>
</dbReference>
<name>A0A3S1IK42_9CYAN</name>
<gene>
    <name evidence="1" type="ORF">DSM106972_081380</name>
</gene>
<comment type="caution">
    <text evidence="1">The sequence shown here is derived from an EMBL/GenBank/DDBJ whole genome shotgun (WGS) entry which is preliminary data.</text>
</comment>
<dbReference type="EMBL" id="RSCL01000029">
    <property type="protein sequence ID" value="RUS98509.1"/>
    <property type="molecule type" value="Genomic_DNA"/>
</dbReference>
<accession>A0A3S1IK42</accession>
<keyword evidence="2" id="KW-1185">Reference proteome</keyword>
<sequence length="367" mass="43114">MFICAKSVCPNCDAQIIEDVKVGHGNYFHYQIDTDKSLIFGDKMGKNWLGRLLLNSLHNPQFENVKIVKEVLKKSDQVIILNCIDYLYGHCLLKLLNADKHLRENREYGVVVIVQKFMRWMVPEGVSEIWTVDIPLRKGNNYFPSLDNFIQEEIKRFNEVLLSRAYSHPDGFNITNYTRVKKHDFSQDDFRVTFIWREDRIWFHSFLQRILIKLKLTRIALPIQNWKVQRLLKKLRSQLPTTAKFTVTGLGTTTKFPNWIEDLRVEGFNEEKERFTCEIYSESRLVIGVHGSNMLLPSGHAGMTIDLMPNQRWENIIQDVLYQEKDLRLASFRYRYFPVETKPSIIANIASSMLLNFSYFNSLMATK</sequence>
<evidence type="ECO:0000313" key="1">
    <source>
        <dbReference type="EMBL" id="RUS98509.1"/>
    </source>
</evidence>
<reference evidence="1" key="2">
    <citation type="journal article" date="2019" name="Genome Biol. Evol.">
        <title>Day and night: Metabolic profiles and evolutionary relationships of six axenic non-marine cyanobacteria.</title>
        <authorList>
            <person name="Will S.E."/>
            <person name="Henke P."/>
            <person name="Boedeker C."/>
            <person name="Huang S."/>
            <person name="Brinkmann H."/>
            <person name="Rohde M."/>
            <person name="Jarek M."/>
            <person name="Friedl T."/>
            <person name="Seufert S."/>
            <person name="Schumacher M."/>
            <person name="Overmann J."/>
            <person name="Neumann-Schaal M."/>
            <person name="Petersen J."/>
        </authorList>
    </citation>
    <scope>NUCLEOTIDE SEQUENCE [LARGE SCALE GENOMIC DNA]</scope>
    <source>
        <strain evidence="1">PCC 7102</strain>
    </source>
</reference>
<reference evidence="1" key="1">
    <citation type="submission" date="2018-12" db="EMBL/GenBank/DDBJ databases">
        <authorList>
            <person name="Will S."/>
            <person name="Neumann-Schaal M."/>
            <person name="Henke P."/>
        </authorList>
    </citation>
    <scope>NUCLEOTIDE SEQUENCE</scope>
    <source>
        <strain evidence="1">PCC 7102</strain>
    </source>
</reference>
<protein>
    <submittedName>
        <fullName evidence="1">Uncharacterized protein</fullName>
    </submittedName>
</protein>
<proteinExistence type="predicted"/>
<dbReference type="OrthoDB" id="960963at2"/>
<evidence type="ECO:0000313" key="2">
    <source>
        <dbReference type="Proteomes" id="UP000271624"/>
    </source>
</evidence>
<dbReference type="AlphaFoldDB" id="A0A3S1IK42"/>
<organism evidence="1 2">
    <name type="scientific">Dulcicalothrix desertica PCC 7102</name>
    <dbReference type="NCBI Taxonomy" id="232991"/>
    <lineage>
        <taxon>Bacteria</taxon>
        <taxon>Bacillati</taxon>
        <taxon>Cyanobacteriota</taxon>
        <taxon>Cyanophyceae</taxon>
        <taxon>Nostocales</taxon>
        <taxon>Calotrichaceae</taxon>
        <taxon>Dulcicalothrix</taxon>
    </lineage>
</organism>